<comment type="caution">
    <text evidence="1">The sequence shown here is derived from an EMBL/GenBank/DDBJ whole genome shotgun (WGS) entry which is preliminary data.</text>
</comment>
<sequence length="809" mass="90935">MKGPIPEALGKLRSLQGLYLSYNQLNSSIPESLGRLTALTQLFMGLNQFSGPIPVSLGRLTSLRMFSVSSNFLNGTIPNSVGQLTKLHLLDISSNSLQGVVSEDHFANLSMLKYFNANYNNKLLFNISHDWIPPFQLIVIQLSSCKIGGGFPQWFRTQMNLVELVLSNTSISGPLPAWLRLMPFIRVLDLSHNKLTGHLKNIPSVHKVRYEYGVKLLLQNNLFKGLIPRWLCTWTDLEVVDLSRNGLTGEIPKCLWNLSLDAMLLSSNRLSGVMPSSLDGNSSLRLLQLNDNNFSGELPRDFGYFINLKALDLGENKISGNIPEWIGENISLIALRLHKNNFVGKIPHSLCKSMELQILDLGHNNLTGSIPYCFGELDGMRWSFAYRYVDVFRYGNMTQGLKGQIPTGNQLQTLTDPSIYSDNTYLCGAPLPKECSPHEKPPATTRKNKHENANKPNKVWFYLDITCGFATVRPFIRSLIAQHFNNNCTSHLSPQTVLNLFFPSVTSTSRQFVTRTVFKMIGSFLTRGLVMVFGYAYPAYECFKSVEKNKPDIEQLRFWCQYWILVAVLTLCERIGDTFISWVPMYSEAKLAFYIYLWYPKTKGTSYVYDTFFQPYISKHETEIDRNLSELRTMAGDMTVLYWQRTASYIQTRTFDIIQYVASQSTPKPRPPQPQKPAKPHQHASHNKGQTEAQQQEAREPLSPAASSASSSSSSSSSNSGSDEIDHKSDAGKPQVLPMPVVKAQKASTAQNLAVTTELQTTTEPERKQIEPAGSSSSDVNPSTTLKEIMMEEPVRVTRARLRKASSLQ</sequence>
<evidence type="ECO:0000313" key="2">
    <source>
        <dbReference type="Proteomes" id="UP001056120"/>
    </source>
</evidence>
<name>A0ACB9C804_9ASTR</name>
<reference evidence="2" key="1">
    <citation type="journal article" date="2022" name="Mol. Ecol. Resour.">
        <title>The genomes of chicory, endive, great burdock and yacon provide insights into Asteraceae palaeo-polyploidization history and plant inulin production.</title>
        <authorList>
            <person name="Fan W."/>
            <person name="Wang S."/>
            <person name="Wang H."/>
            <person name="Wang A."/>
            <person name="Jiang F."/>
            <person name="Liu H."/>
            <person name="Zhao H."/>
            <person name="Xu D."/>
            <person name="Zhang Y."/>
        </authorList>
    </citation>
    <scope>NUCLEOTIDE SEQUENCE [LARGE SCALE GENOMIC DNA]</scope>
    <source>
        <strain evidence="2">cv. Yunnan</strain>
    </source>
</reference>
<dbReference type="Proteomes" id="UP001056120">
    <property type="component" value="Linkage Group LG21"/>
</dbReference>
<proteinExistence type="predicted"/>
<reference evidence="1 2" key="2">
    <citation type="journal article" date="2022" name="Mol. Ecol. Resour.">
        <title>The genomes of chicory, endive, great burdock and yacon provide insights into Asteraceae paleo-polyploidization history and plant inulin production.</title>
        <authorList>
            <person name="Fan W."/>
            <person name="Wang S."/>
            <person name="Wang H."/>
            <person name="Wang A."/>
            <person name="Jiang F."/>
            <person name="Liu H."/>
            <person name="Zhao H."/>
            <person name="Xu D."/>
            <person name="Zhang Y."/>
        </authorList>
    </citation>
    <scope>NUCLEOTIDE SEQUENCE [LARGE SCALE GENOMIC DNA]</scope>
    <source>
        <strain evidence="2">cv. Yunnan</strain>
        <tissue evidence="1">Leaves</tissue>
    </source>
</reference>
<gene>
    <name evidence="1" type="ORF">L1987_61533</name>
</gene>
<evidence type="ECO:0000313" key="1">
    <source>
        <dbReference type="EMBL" id="KAI3730363.1"/>
    </source>
</evidence>
<dbReference type="EMBL" id="CM042038">
    <property type="protein sequence ID" value="KAI3730363.1"/>
    <property type="molecule type" value="Genomic_DNA"/>
</dbReference>
<organism evidence="1 2">
    <name type="scientific">Smallanthus sonchifolius</name>
    <dbReference type="NCBI Taxonomy" id="185202"/>
    <lineage>
        <taxon>Eukaryota</taxon>
        <taxon>Viridiplantae</taxon>
        <taxon>Streptophyta</taxon>
        <taxon>Embryophyta</taxon>
        <taxon>Tracheophyta</taxon>
        <taxon>Spermatophyta</taxon>
        <taxon>Magnoliopsida</taxon>
        <taxon>eudicotyledons</taxon>
        <taxon>Gunneridae</taxon>
        <taxon>Pentapetalae</taxon>
        <taxon>asterids</taxon>
        <taxon>campanulids</taxon>
        <taxon>Asterales</taxon>
        <taxon>Asteraceae</taxon>
        <taxon>Asteroideae</taxon>
        <taxon>Heliantheae alliance</taxon>
        <taxon>Millerieae</taxon>
        <taxon>Smallanthus</taxon>
    </lineage>
</organism>
<keyword evidence="2" id="KW-1185">Reference proteome</keyword>
<protein>
    <submittedName>
        <fullName evidence="1">Uncharacterized protein</fullName>
    </submittedName>
</protein>
<accession>A0ACB9C804</accession>